<evidence type="ECO:0000256" key="7">
    <source>
        <dbReference type="RuleBase" id="RU367102"/>
    </source>
</evidence>
<evidence type="ECO:0000313" key="9">
    <source>
        <dbReference type="Proteomes" id="UP000813463"/>
    </source>
</evidence>
<dbReference type="KEGG" id="soe:110778192"/>
<evidence type="ECO:0000256" key="5">
    <source>
        <dbReference type="ARBA" id="ARBA00022729"/>
    </source>
</evidence>
<proteinExistence type="inferred from homology"/>
<keyword evidence="8" id="KW-0472">Membrane</keyword>
<evidence type="ECO:0000313" key="10">
    <source>
        <dbReference type="RefSeq" id="XP_021838448.1"/>
    </source>
</evidence>
<keyword evidence="3 7" id="KW-0217">Developmental protein</keyword>
<evidence type="ECO:0000256" key="6">
    <source>
        <dbReference type="ARBA" id="ARBA00023157"/>
    </source>
</evidence>
<feature type="transmembrane region" description="Helical" evidence="8">
    <location>
        <begin position="12"/>
        <end position="32"/>
    </location>
</feature>
<reference evidence="9" key="1">
    <citation type="journal article" date="2021" name="Nat. Commun.">
        <title>Genomic analyses provide insights into spinach domestication and the genetic basis of agronomic traits.</title>
        <authorList>
            <person name="Cai X."/>
            <person name="Sun X."/>
            <person name="Xu C."/>
            <person name="Sun H."/>
            <person name="Wang X."/>
            <person name="Ge C."/>
            <person name="Zhang Z."/>
            <person name="Wang Q."/>
            <person name="Fei Z."/>
            <person name="Jiao C."/>
            <person name="Wang Q."/>
        </authorList>
    </citation>
    <scope>NUCLEOTIDE SEQUENCE [LARGE SCALE GENOMIC DNA]</scope>
    <source>
        <strain evidence="9">cv. Varoflay</strain>
    </source>
</reference>
<organism evidence="9 10">
    <name type="scientific">Spinacia oleracea</name>
    <name type="common">Spinach</name>
    <dbReference type="NCBI Taxonomy" id="3562"/>
    <lineage>
        <taxon>Eukaryota</taxon>
        <taxon>Viridiplantae</taxon>
        <taxon>Streptophyta</taxon>
        <taxon>Embryophyta</taxon>
        <taxon>Tracheophyta</taxon>
        <taxon>Spermatophyta</taxon>
        <taxon>Magnoliopsida</taxon>
        <taxon>eudicotyledons</taxon>
        <taxon>Gunneridae</taxon>
        <taxon>Pentapetalae</taxon>
        <taxon>Caryophyllales</taxon>
        <taxon>Chenopodiaceae</taxon>
        <taxon>Chenopodioideae</taxon>
        <taxon>Anserineae</taxon>
        <taxon>Spinacia</taxon>
    </lineage>
</organism>
<dbReference type="Proteomes" id="UP000813463">
    <property type="component" value="Chromosome 3"/>
</dbReference>
<comment type="function">
    <text evidence="7">Controls stomatal patterning.</text>
</comment>
<keyword evidence="9" id="KW-1185">Reference proteome</keyword>
<sequence>MALNYSIFLYSYYIILLIFTIPLFSSPVFALLNPSSDLTREVLCEEKTRLGSTPPSCYNKCNRCHPCKAVQVSTLPSLHRVEPPRSSQPPSSAEIFEYDSSYGGDNRYSNYKPLGWKCHCRNHFYNP</sequence>
<comment type="subcellular location">
    <subcellularLocation>
        <location evidence="1 7">Secreted</location>
    </subcellularLocation>
</comment>
<dbReference type="GO" id="GO:0010052">
    <property type="term" value="P:guard cell differentiation"/>
    <property type="evidence" value="ECO:0000318"/>
    <property type="project" value="GO_Central"/>
</dbReference>
<dbReference type="AlphaFoldDB" id="A0A9R0JL84"/>
<protein>
    <recommendedName>
        <fullName evidence="7">Epidermal patterning factor-like protein</fullName>
    </recommendedName>
</protein>
<keyword evidence="8" id="KW-1133">Transmembrane helix</keyword>
<accession>A0A9R0JL84</accession>
<gene>
    <name evidence="10" type="primary">LOC110778192</name>
</gene>
<comment type="similarity">
    <text evidence="2 7">Belongs to the plant cysteine rich small secretory peptide family. Epidermal patterning factor subfamily.</text>
</comment>
<keyword evidence="8" id="KW-0812">Transmembrane</keyword>
<reference evidence="10" key="2">
    <citation type="submission" date="2025-08" db="UniProtKB">
        <authorList>
            <consortium name="RefSeq"/>
        </authorList>
    </citation>
    <scope>IDENTIFICATION</scope>
    <source>
        <tissue evidence="10">Leaf</tissue>
    </source>
</reference>
<evidence type="ECO:0000256" key="4">
    <source>
        <dbReference type="ARBA" id="ARBA00022525"/>
    </source>
</evidence>
<evidence type="ECO:0000256" key="2">
    <source>
        <dbReference type="ARBA" id="ARBA00008127"/>
    </source>
</evidence>
<keyword evidence="5" id="KW-0732">Signal</keyword>
<dbReference type="RefSeq" id="XP_021838448.1">
    <property type="nucleotide sequence ID" value="XM_021982756.2"/>
</dbReference>
<dbReference type="Pfam" id="PF17181">
    <property type="entry name" value="EPF"/>
    <property type="match status" value="1"/>
</dbReference>
<name>A0A9R0JL84_SPIOL</name>
<evidence type="ECO:0000256" key="1">
    <source>
        <dbReference type="ARBA" id="ARBA00004613"/>
    </source>
</evidence>
<dbReference type="PANTHER" id="PTHR33109:SF102">
    <property type="entry name" value="EPIDERMAL PATTERNING FACTOR-LIKE PROTEIN 1"/>
    <property type="match status" value="1"/>
</dbReference>
<dbReference type="GO" id="GO:0005576">
    <property type="term" value="C:extracellular region"/>
    <property type="evidence" value="ECO:0007669"/>
    <property type="project" value="UniProtKB-SubCell"/>
</dbReference>
<dbReference type="GeneID" id="110778192"/>
<keyword evidence="4 7" id="KW-0964">Secreted</keyword>
<dbReference type="OrthoDB" id="1922142at2759"/>
<evidence type="ECO:0000256" key="8">
    <source>
        <dbReference type="SAM" id="Phobius"/>
    </source>
</evidence>
<dbReference type="PANTHER" id="PTHR33109">
    <property type="entry name" value="EPIDERMAL PATTERNING FACTOR-LIKE PROTEIN 4"/>
    <property type="match status" value="1"/>
</dbReference>
<keyword evidence="6" id="KW-1015">Disulfide bond</keyword>
<dbReference type="InterPro" id="IPR039455">
    <property type="entry name" value="EPFL"/>
</dbReference>
<evidence type="ECO:0000256" key="3">
    <source>
        <dbReference type="ARBA" id="ARBA00022473"/>
    </source>
</evidence>